<keyword evidence="2" id="KW-1133">Transmembrane helix</keyword>
<accession>A0A0C9XZ39</accession>
<gene>
    <name evidence="3" type="ORF">K443DRAFT_670835</name>
</gene>
<feature type="compositionally biased region" description="Polar residues" evidence="1">
    <location>
        <begin position="53"/>
        <end position="66"/>
    </location>
</feature>
<reference evidence="3 4" key="1">
    <citation type="submission" date="2014-04" db="EMBL/GenBank/DDBJ databases">
        <authorList>
            <consortium name="DOE Joint Genome Institute"/>
            <person name="Kuo A."/>
            <person name="Kohler A."/>
            <person name="Nagy L.G."/>
            <person name="Floudas D."/>
            <person name="Copeland A."/>
            <person name="Barry K.W."/>
            <person name="Cichocki N."/>
            <person name="Veneault-Fourrey C."/>
            <person name="LaButti K."/>
            <person name="Lindquist E.A."/>
            <person name="Lipzen A."/>
            <person name="Lundell T."/>
            <person name="Morin E."/>
            <person name="Murat C."/>
            <person name="Sun H."/>
            <person name="Tunlid A."/>
            <person name="Henrissat B."/>
            <person name="Grigoriev I.V."/>
            <person name="Hibbett D.S."/>
            <person name="Martin F."/>
            <person name="Nordberg H.P."/>
            <person name="Cantor M.N."/>
            <person name="Hua S.X."/>
        </authorList>
    </citation>
    <scope>NUCLEOTIDE SEQUENCE [LARGE SCALE GENOMIC DNA]</scope>
    <source>
        <strain evidence="3 4">LaAM-08-1</strain>
    </source>
</reference>
<reference evidence="4" key="2">
    <citation type="submission" date="2015-01" db="EMBL/GenBank/DDBJ databases">
        <title>Evolutionary Origins and Diversification of the Mycorrhizal Mutualists.</title>
        <authorList>
            <consortium name="DOE Joint Genome Institute"/>
            <consortium name="Mycorrhizal Genomics Consortium"/>
            <person name="Kohler A."/>
            <person name="Kuo A."/>
            <person name="Nagy L.G."/>
            <person name="Floudas D."/>
            <person name="Copeland A."/>
            <person name="Barry K.W."/>
            <person name="Cichocki N."/>
            <person name="Veneault-Fourrey C."/>
            <person name="LaButti K."/>
            <person name="Lindquist E.A."/>
            <person name="Lipzen A."/>
            <person name="Lundell T."/>
            <person name="Morin E."/>
            <person name="Murat C."/>
            <person name="Riley R."/>
            <person name="Ohm R."/>
            <person name="Sun H."/>
            <person name="Tunlid A."/>
            <person name="Henrissat B."/>
            <person name="Grigoriev I.V."/>
            <person name="Hibbett D.S."/>
            <person name="Martin F."/>
        </authorList>
    </citation>
    <scope>NUCLEOTIDE SEQUENCE [LARGE SCALE GENOMIC DNA]</scope>
    <source>
        <strain evidence="4">LaAM-08-1</strain>
    </source>
</reference>
<dbReference type="AlphaFoldDB" id="A0A0C9XZ39"/>
<name>A0A0C9XZ39_9AGAR</name>
<keyword evidence="2" id="KW-0812">Transmembrane</keyword>
<protein>
    <submittedName>
        <fullName evidence="3">Uncharacterized protein</fullName>
    </submittedName>
</protein>
<evidence type="ECO:0000313" key="4">
    <source>
        <dbReference type="Proteomes" id="UP000054477"/>
    </source>
</evidence>
<evidence type="ECO:0000256" key="2">
    <source>
        <dbReference type="SAM" id="Phobius"/>
    </source>
</evidence>
<dbReference type="Proteomes" id="UP000054477">
    <property type="component" value="Unassembled WGS sequence"/>
</dbReference>
<dbReference type="EMBL" id="KN838536">
    <property type="protein sequence ID" value="KIK10211.1"/>
    <property type="molecule type" value="Genomic_DNA"/>
</dbReference>
<feature type="compositionally biased region" description="Polar residues" evidence="1">
    <location>
        <begin position="75"/>
        <end position="87"/>
    </location>
</feature>
<keyword evidence="4" id="KW-1185">Reference proteome</keyword>
<feature type="compositionally biased region" description="Polar residues" evidence="1">
    <location>
        <begin position="100"/>
        <end position="110"/>
    </location>
</feature>
<feature type="transmembrane region" description="Helical" evidence="2">
    <location>
        <begin position="150"/>
        <end position="168"/>
    </location>
</feature>
<dbReference type="OrthoDB" id="4179406at2759"/>
<evidence type="ECO:0000313" key="3">
    <source>
        <dbReference type="EMBL" id="KIK10211.1"/>
    </source>
</evidence>
<dbReference type="STRING" id="1095629.A0A0C9XZ39"/>
<organism evidence="3 4">
    <name type="scientific">Laccaria amethystina LaAM-08-1</name>
    <dbReference type="NCBI Taxonomy" id="1095629"/>
    <lineage>
        <taxon>Eukaryota</taxon>
        <taxon>Fungi</taxon>
        <taxon>Dikarya</taxon>
        <taxon>Basidiomycota</taxon>
        <taxon>Agaricomycotina</taxon>
        <taxon>Agaricomycetes</taxon>
        <taxon>Agaricomycetidae</taxon>
        <taxon>Agaricales</taxon>
        <taxon>Agaricineae</taxon>
        <taxon>Hydnangiaceae</taxon>
        <taxon>Laccaria</taxon>
    </lineage>
</organism>
<sequence length="502" mass="55587">MAQLSSMRQTRSRARDVKREDEVDPTLSIMQGAGMLTSDDSAWEDEDDWTTTRSRNTTPLRQNRNGTPRKRRTRPGSSPRKQQSATPVSKPPTDEGSVATREQITNSKPSTDGAAIKEQIAKSALEGAMFTGRYLLDVIGTALYLMRKPLSVLLGLFLLSLIVVQAWTTIQGAFAPLCILPGVSRTAICRRNRVAVSDQQAPRWADYSRLVDVQSRTFGQLLEESLGGSTLSLEIKQAEMATTDLVTLVRVSNLKSRDMLAESLVEFVDDAKKTGRGLQKLTSKIGGAVDNVMAVNDYALHAIEEAQAKAPSRFSLKSLSPWTSARPSTKQVVTETFGQAMNVLSSNMERLILEAETSLLNLNSLEERLTTLHEMVTREDSSLSTAKEELLAELWTKLGGNRGTLRGFEKHLILLKDLNGYRKQALVHVVAALQTLESMSEDMEDLRERVAAPELVGSQIPVEVHMRSIKSGLERLREGRIRAKHLSEEAMYRVLGGEKPED</sequence>
<proteinExistence type="predicted"/>
<feature type="region of interest" description="Disordered" evidence="1">
    <location>
        <begin position="1"/>
        <end position="112"/>
    </location>
</feature>
<dbReference type="HOGENOM" id="CLU_026455_1_0_1"/>
<keyword evidence="2" id="KW-0472">Membrane</keyword>
<evidence type="ECO:0000256" key="1">
    <source>
        <dbReference type="SAM" id="MobiDB-lite"/>
    </source>
</evidence>